<feature type="compositionally biased region" description="Basic and acidic residues" evidence="1">
    <location>
        <begin position="290"/>
        <end position="313"/>
    </location>
</feature>
<reference evidence="2" key="1">
    <citation type="submission" date="2014-08" db="EMBL/GenBank/DDBJ databases">
        <authorList>
            <person name="Senf B."/>
            <person name="Petzold A."/>
            <person name="Downie B.R."/>
            <person name="Koch P."/>
            <person name="Platzer M."/>
        </authorList>
    </citation>
    <scope>NUCLEOTIDE SEQUENCE [LARGE SCALE GENOMIC DNA]</scope>
    <source>
        <strain evidence="2">GRZ</strain>
    </source>
</reference>
<keyword evidence="3" id="KW-1185">Reference proteome</keyword>
<reference evidence="2" key="3">
    <citation type="submission" date="2025-09" db="UniProtKB">
        <authorList>
            <consortium name="Ensembl"/>
        </authorList>
    </citation>
    <scope>IDENTIFICATION</scope>
</reference>
<evidence type="ECO:0000256" key="1">
    <source>
        <dbReference type="SAM" id="MobiDB-lite"/>
    </source>
</evidence>
<protein>
    <submittedName>
        <fullName evidence="2">Uncharacterized protein</fullName>
    </submittedName>
</protein>
<feature type="compositionally biased region" description="Polar residues" evidence="1">
    <location>
        <begin position="208"/>
        <end position="218"/>
    </location>
</feature>
<dbReference type="GeneTree" id="ENSGT01150000287257"/>
<evidence type="ECO:0000313" key="3">
    <source>
        <dbReference type="Proteomes" id="UP000694548"/>
    </source>
</evidence>
<accession>A0A8C6LF49</accession>
<feature type="region of interest" description="Disordered" evidence="1">
    <location>
        <begin position="193"/>
        <end position="313"/>
    </location>
</feature>
<sequence>MSRSVKKFSPQPGKSYQVDAYLSDLRHHFQRCPGMTLEDKIFLIRLTSDAVGSLIDRKRNLIANDYEKLEAAVRKEYTYNSQEAGIQLALSVKQGRTEDPQVFYQCLFNAYFGTECKDGMEEEKGFKALFLENLHAQYSPYMGTVDPKTTPMDEHRRMASCAFTRFGKTSKSLSSPSVLAVEEKTSLRLEGAAYGTHKNKNQRAGPKSQVQKPDNNPKQKGFPNNRPQNPNRPRTPPPAPGGDPKTPRRGCDKHRVSFREKGVLPGSYRRESPCPSEGHTPLGQKSPCNPHKDYNPAPRPRADSGSRSPDKNRALGEIRIDLLNDSKVRESVLCITAVEPPQPACRSTVEAGPAKATPATTVHSSTPEVTVRPAVVASIDACTLVPTEPETRPSKLSSSIKLPQRVLCSINQRGSTNKPHIPVTLEGVLDCEALMDMGSDYNIMSSSLWEQVRMAAAAQGRIIGLTTCVRQIQLFSAD</sequence>
<dbReference type="AlphaFoldDB" id="A0A8C6LF49"/>
<name>A0A8C6LF49_NOTFU</name>
<feature type="compositionally biased region" description="Basic and acidic residues" evidence="1">
    <location>
        <begin position="245"/>
        <end position="272"/>
    </location>
</feature>
<dbReference type="Ensembl" id="ENSNFUT00015021132.1">
    <property type="protein sequence ID" value="ENSNFUP00015020191.1"/>
    <property type="gene ID" value="ENSNFUG00015009790.1"/>
</dbReference>
<dbReference type="Proteomes" id="UP000694548">
    <property type="component" value="Chromosome sgr03"/>
</dbReference>
<reference evidence="2" key="2">
    <citation type="submission" date="2025-08" db="UniProtKB">
        <authorList>
            <consortium name="Ensembl"/>
        </authorList>
    </citation>
    <scope>IDENTIFICATION</scope>
</reference>
<organism evidence="2 3">
    <name type="scientific">Nothobranchius furzeri</name>
    <name type="common">Turquoise killifish</name>
    <dbReference type="NCBI Taxonomy" id="105023"/>
    <lineage>
        <taxon>Eukaryota</taxon>
        <taxon>Metazoa</taxon>
        <taxon>Chordata</taxon>
        <taxon>Craniata</taxon>
        <taxon>Vertebrata</taxon>
        <taxon>Euteleostomi</taxon>
        <taxon>Actinopterygii</taxon>
        <taxon>Neopterygii</taxon>
        <taxon>Teleostei</taxon>
        <taxon>Neoteleostei</taxon>
        <taxon>Acanthomorphata</taxon>
        <taxon>Ovalentaria</taxon>
        <taxon>Atherinomorphae</taxon>
        <taxon>Cyprinodontiformes</taxon>
        <taxon>Nothobranchiidae</taxon>
        <taxon>Nothobranchius</taxon>
    </lineage>
</organism>
<evidence type="ECO:0000313" key="2">
    <source>
        <dbReference type="Ensembl" id="ENSNFUP00015020191.1"/>
    </source>
</evidence>
<feature type="compositionally biased region" description="Low complexity" evidence="1">
    <location>
        <begin position="223"/>
        <end position="232"/>
    </location>
</feature>
<proteinExistence type="predicted"/>